<keyword evidence="5" id="KW-0732">Signal</keyword>
<feature type="disulfide bond" evidence="2">
    <location>
        <begin position="18"/>
        <end position="30"/>
    </location>
</feature>
<dbReference type="InterPro" id="IPR013320">
    <property type="entry name" value="ConA-like_dom_sf"/>
</dbReference>
<evidence type="ECO:0000256" key="2">
    <source>
        <dbReference type="PROSITE-ProRule" id="PRU00124"/>
    </source>
</evidence>
<feature type="region of interest" description="Disordered" evidence="3">
    <location>
        <begin position="1575"/>
        <end position="1617"/>
    </location>
</feature>
<feature type="domain" description="MAM" evidence="6">
    <location>
        <begin position="1042"/>
        <end position="1196"/>
    </location>
</feature>
<dbReference type="CDD" id="cd00112">
    <property type="entry name" value="LDLa"/>
    <property type="match status" value="2"/>
</dbReference>
<feature type="domain" description="MAM" evidence="6">
    <location>
        <begin position="2106"/>
        <end position="2274"/>
    </location>
</feature>
<sequence>MRRLLVLLSIFLILVSCCPERDFLCASGKCVPVDDVCDFKDDCDDGSDEEFCGSCDFERHSCGWNDSSVGVYRWSLEMANISLIPGQDHTTGSPWGHVMHVEGDKATHFARAVLGHSVDKPMALGCQISFCYHLYGDFSASSRMYLEMIRNTASTELLMIYKPQQTRGWENATAFIGNQPGGFKLEFSVDPSSHGVQDIMLDDISFESCGEGDIPAGSQLLTCDFEKDTCAWYPDHTVSLLWKRARGIDHTTGSGYFMSINASSRLDPSSTARLISYPQPAGTVICVSFWYRMYGSDIGSVRFLTKSTREPETVVWMRHGTQGNKWRFTDLTFTTDTPLQFILEAVVGGKKGSIVIDDVVVSSSSNVNGSCPAERECTFQGSLCGLQVEMSGDFTWNRTTGALGANTSSPALDHTLGTELGYYLSAQLWNHHVGSRGRMITGVNDATPRSGECWMFWYHMEGRASGELNIYLQPFPGSRTQTLLWSRTGDQGDRWRHGRTTVLSPDIPYQVIFEAVAGDGREGDIAIDDLTLVNGPCPPQGFCDFEMDYCGWLNSPPAESGVDWEWWSGSSGGRFSPTVDHTTNSGQGHYIIFLTGVLSSGLEITQLQSEPMEAVENACIEFWYFMDMWGDMDQMELTVYVNETGVLRSIWSRFGKLGTIWYQAMVDYNATGPHQIIFSTKRPGSEDGGIALDDIHVRMNLTCAELIPTTLAPTTVPTTPPATPMDCTFEHGLCNCVQESDDAFDWVHSQGLQVDQPWNGPLYDHTVGNDKGFYLMVNMSGSVDGETAVVSVPLTFQTTNLCVGFWYYMLGPSVSNLDLLVQTKTSRTVVWTRQGCQDSEWMNAQVQLSIVDTQEVQFSGSRNTSGSGFIAIDDVTVKEGACKDQHPCGFEVDSWCDFEIDVSHKGRWDRLRGRKDRLDHTYRTENGFYLTVLKRNSEEIEVAQLLSSELSSTTGMCVRFWYWLPAGSTDRLSVHVLRSGEQGLALWQRSGASSTVWEVAELTVSAPNTFKVVFRAEHAPGSDSTVQIDDVSMREGACTPTGSCDFESGQCTWVNEDRTDGHDWVQADGRFHGPDTDHTSQTPEGRFLLSPALPQNQSSRAVVVSEWIQSHTEATCLTIWYHMNGSESGALRVFERSGPTKQKLLFVTQSGGSNWTRFSGSVEKSGPFQVLIDAESGDRGFIAVDDIIVTPGLCPDNGTSGDFVGCSFENDTCDWADVSVGQFTWQRGRNGTTTENTGPSLDHTLGTELGWYMAVESSRGDVDSFAALQSPTMKQASAVCLLEFYYHMYGTGVGELSVLLQEGSRTTPLWWRSEDQGDAWRRGEVLVGRTPHVFTLFFQATRTFSQLGDIAIDDILFLNCSLPEPQDSCPAGVFTCSNRVCVEQSRVCDYTDDCGDGTDEADCEKQGYAEHCSFEQGLCSWEESEVDTPGADWTFQTGESAWPQHGPPRDHTKNNGAGHYVIPGSHLTEKGQTSELLSSTLLPSSNCTVRFYYYSQDEETASLTLRLRTDQDGADDTVLWTRDSSQDYSWHRAEVIMFVPVNSKIVFQYKRGDNHIGLVAVDDVSFFKECVHDPNNSQLPVNPPSSVPPTNPATPTPSDPPTTETTPTSSVPPTTSPCTFESDQCLWSDTSEGVNRWQRQEAGNHTVPETDHTTGTGYYMAVNFSQSQIEARLQSPALPSLSPYCQILFHFQMRGESVGSLSVLLQEAEGKEVALWSRTLTTAPQWRPEHLPLGQHLQPYKVVFRSWAGESLSDVSRAVALDDISFLNCDTSYQPPALSAYACSFERDLCGWMRGAEEEQDWQVMSGPTDTPNTGPAGDHTTTTGYYLYIESSAPSTVGSVAQLKSQLLPPAGPQGYCLSFWYHMFGPTVGSLRMVLHTTQSRLGTLVWYRSHTQGDEWRLAQSHVTLHEVHLVVLEASVGGEAGDIAIDDITFTAGPCAPSDLCDFEESSCNWLQQADDDGDWVRGSGSTPNPNTGPDYDHTTNTATGHYFYLPSSGVDQPGQTARMASPLFPAGKGVCLQLWYHMSGRGMGTLNVYQWSEQGGQVMLLSHSGDQGALWRFAQATLQLDRDDYRIIVEGVKGSSDEGDMAFDDIQVTSSPCPPPGHCDFQINLCGWTNVAMAGVDEEDWLRGRGASPNPNTGPSVDHTTNSSLGYYMYVDSSVGQWGDRSMLFSEILQADSRGYCLTFWFHMYGPHIGTLNLYPNDRKQHASGGAADVLWTESGSQGDVWLEGSVYVDYTQPFWFVFMYWRGRAPGGDVALDDITIHPGHCYNTVPTDTPTPTTDNSLSVWLGVVLSLLVVAVIATVLFVLRRKRSTNLPEPLENVHVFDLSNGLEFGRESELSFFNTLYDPSLDTAEFRGVTSDA</sequence>
<dbReference type="PROSITE" id="PS51257">
    <property type="entry name" value="PROKAR_LIPOPROTEIN"/>
    <property type="match status" value="1"/>
</dbReference>
<feature type="domain" description="MAM" evidence="6">
    <location>
        <begin position="1616"/>
        <end position="1771"/>
    </location>
</feature>
<dbReference type="PANTHER" id="PTHR23282">
    <property type="entry name" value="APICAL ENDOSOMAL GLYCOPROTEIN PRECURSOR"/>
    <property type="match status" value="1"/>
</dbReference>
<feature type="chain" id="PRO_5045392397" evidence="5">
    <location>
        <begin position="18"/>
        <end position="2367"/>
    </location>
</feature>
<dbReference type="CDD" id="cd06263">
    <property type="entry name" value="MAM"/>
    <property type="match status" value="12"/>
</dbReference>
<gene>
    <name evidence="8" type="primary">si:ch211-106h4.4</name>
</gene>
<feature type="transmembrane region" description="Helical" evidence="4">
    <location>
        <begin position="2289"/>
        <end position="2312"/>
    </location>
</feature>
<evidence type="ECO:0000256" key="5">
    <source>
        <dbReference type="SAM" id="SignalP"/>
    </source>
</evidence>
<dbReference type="SUPFAM" id="SSF49899">
    <property type="entry name" value="Concanavalin A-like lectins/glucanases"/>
    <property type="match status" value="13"/>
</dbReference>
<feature type="domain" description="MAM" evidence="6">
    <location>
        <begin position="375"/>
        <end position="539"/>
    </location>
</feature>
<dbReference type="Proteomes" id="UP001652741">
    <property type="component" value="Chromosome ssa14"/>
</dbReference>
<evidence type="ECO:0000256" key="4">
    <source>
        <dbReference type="SAM" id="Phobius"/>
    </source>
</evidence>
<dbReference type="InterPro" id="IPR023415">
    <property type="entry name" value="LDLR_class-A_CS"/>
</dbReference>
<feature type="disulfide bond" evidence="2">
    <location>
        <begin position="1369"/>
        <end position="1381"/>
    </location>
</feature>
<keyword evidence="4" id="KW-0472">Membrane</keyword>
<feature type="disulfide bond" evidence="2">
    <location>
        <begin position="1376"/>
        <end position="1394"/>
    </location>
</feature>
<feature type="domain" description="MAM" evidence="6">
    <location>
        <begin position="725"/>
        <end position="884"/>
    </location>
</feature>
<dbReference type="SMART" id="SM00137">
    <property type="entry name" value="MAM"/>
    <property type="match status" value="13"/>
</dbReference>
<dbReference type="InterPro" id="IPR051560">
    <property type="entry name" value="MAM_domain-containing"/>
</dbReference>
<reference evidence="8" key="1">
    <citation type="submission" date="2025-08" db="UniProtKB">
        <authorList>
            <consortium name="RefSeq"/>
        </authorList>
    </citation>
    <scope>IDENTIFICATION</scope>
</reference>
<feature type="compositionally biased region" description="Low complexity" evidence="3">
    <location>
        <begin position="1601"/>
        <end position="1617"/>
    </location>
</feature>
<dbReference type="Gene3D" id="4.10.400.10">
    <property type="entry name" value="Low-density Lipoprotein Receptor"/>
    <property type="match status" value="2"/>
</dbReference>
<accession>A0A1S3LWK6</accession>
<dbReference type="PANTHER" id="PTHR23282:SF101">
    <property type="entry name" value="MAM DOMAIN-CONTAINING PROTEIN"/>
    <property type="match status" value="1"/>
</dbReference>
<dbReference type="InterPro" id="IPR036055">
    <property type="entry name" value="LDL_receptor-like_sf"/>
</dbReference>
<feature type="domain" description="MAM" evidence="6">
    <location>
        <begin position="1410"/>
        <end position="1572"/>
    </location>
</feature>
<feature type="domain" description="MAM" evidence="6">
    <location>
        <begin position="53"/>
        <end position="211"/>
    </location>
</feature>
<feature type="signal peptide" evidence="5">
    <location>
        <begin position="1"/>
        <end position="17"/>
    </location>
</feature>
<feature type="domain" description="MAM" evidence="6">
    <location>
        <begin position="1204"/>
        <end position="1362"/>
    </location>
</feature>
<keyword evidence="4" id="KW-0812">Transmembrane</keyword>
<feature type="disulfide bond" evidence="2">
    <location>
        <begin position="37"/>
        <end position="52"/>
    </location>
</feature>
<feature type="domain" description="MAM" evidence="6">
    <location>
        <begin position="221"/>
        <end position="373"/>
    </location>
</feature>
<evidence type="ECO:0000256" key="3">
    <source>
        <dbReference type="SAM" id="MobiDB-lite"/>
    </source>
</evidence>
<dbReference type="Gene3D" id="2.60.120.200">
    <property type="match status" value="13"/>
</dbReference>
<evidence type="ECO:0000256" key="1">
    <source>
        <dbReference type="ARBA" id="ARBA00023157"/>
    </source>
</evidence>
<keyword evidence="4" id="KW-1133">Transmembrane helix</keyword>
<keyword evidence="7" id="KW-1185">Reference proteome</keyword>
<dbReference type="GO" id="GO:0016020">
    <property type="term" value="C:membrane"/>
    <property type="evidence" value="ECO:0007669"/>
    <property type="project" value="InterPro"/>
</dbReference>
<feature type="domain" description="MAM" evidence="6">
    <location>
        <begin position="1943"/>
        <end position="2104"/>
    </location>
</feature>
<protein>
    <submittedName>
        <fullName evidence="8">MAM and LDL-receptor class A domain-containing protein 2 isoform X1</fullName>
    </submittedName>
</protein>
<dbReference type="InterPro" id="IPR000998">
    <property type="entry name" value="MAM_dom"/>
</dbReference>
<dbReference type="PROSITE" id="PS00740">
    <property type="entry name" value="MAM_1"/>
    <property type="match status" value="1"/>
</dbReference>
<feature type="disulfide bond" evidence="2">
    <location>
        <begin position="1388"/>
        <end position="1403"/>
    </location>
</feature>
<dbReference type="GeneID" id="106568915"/>
<dbReference type="RefSeq" id="XP_013995220.2">
    <property type="nucleotide sequence ID" value="XM_014139745.2"/>
</dbReference>
<organism evidence="7 8">
    <name type="scientific">Salmo salar</name>
    <name type="common">Atlantic salmon</name>
    <dbReference type="NCBI Taxonomy" id="8030"/>
    <lineage>
        <taxon>Eukaryota</taxon>
        <taxon>Metazoa</taxon>
        <taxon>Chordata</taxon>
        <taxon>Craniata</taxon>
        <taxon>Vertebrata</taxon>
        <taxon>Euteleostomi</taxon>
        <taxon>Actinopterygii</taxon>
        <taxon>Neopterygii</taxon>
        <taxon>Teleostei</taxon>
        <taxon>Protacanthopterygii</taxon>
        <taxon>Salmoniformes</taxon>
        <taxon>Salmonidae</taxon>
        <taxon>Salmoninae</taxon>
        <taxon>Salmo</taxon>
    </lineage>
</organism>
<feature type="compositionally biased region" description="Pro residues" evidence="3">
    <location>
        <begin position="1581"/>
        <end position="1600"/>
    </location>
</feature>
<feature type="domain" description="MAM" evidence="6">
    <location>
        <begin position="541"/>
        <end position="705"/>
    </location>
</feature>
<dbReference type="Pfam" id="PF00057">
    <property type="entry name" value="Ldl_recept_a"/>
    <property type="match status" value="2"/>
</dbReference>
<proteinExistence type="predicted"/>
<name>A0A1S3LWK6_SALSA</name>
<dbReference type="PROSITE" id="PS50068">
    <property type="entry name" value="LDLRA_2"/>
    <property type="match status" value="2"/>
</dbReference>
<feature type="domain" description="MAM" evidence="6">
    <location>
        <begin position="886"/>
        <end position="1040"/>
    </location>
</feature>
<evidence type="ECO:0000259" key="6">
    <source>
        <dbReference type="PROSITE" id="PS50060"/>
    </source>
</evidence>
<evidence type="ECO:0000313" key="7">
    <source>
        <dbReference type="Proteomes" id="UP001652741"/>
    </source>
</evidence>
<dbReference type="PROSITE" id="PS01209">
    <property type="entry name" value="LDLRA_1"/>
    <property type="match status" value="2"/>
</dbReference>
<feature type="domain" description="MAM" evidence="6">
    <location>
        <begin position="1781"/>
        <end position="1941"/>
    </location>
</feature>
<dbReference type="SMART" id="SM00192">
    <property type="entry name" value="LDLa"/>
    <property type="match status" value="2"/>
</dbReference>
<keyword evidence="1 2" id="KW-1015">Disulfide bond</keyword>
<evidence type="ECO:0000313" key="8">
    <source>
        <dbReference type="RefSeq" id="XP_013995220.2"/>
    </source>
</evidence>
<dbReference type="SUPFAM" id="SSF57424">
    <property type="entry name" value="LDL receptor-like module"/>
    <property type="match status" value="2"/>
</dbReference>
<feature type="disulfide bond" evidence="2">
    <location>
        <begin position="25"/>
        <end position="43"/>
    </location>
</feature>
<dbReference type="Pfam" id="PF00629">
    <property type="entry name" value="MAM"/>
    <property type="match status" value="13"/>
</dbReference>
<dbReference type="PROSITE" id="PS50060">
    <property type="entry name" value="MAM_2"/>
    <property type="match status" value="13"/>
</dbReference>
<dbReference type="InterPro" id="IPR002172">
    <property type="entry name" value="LDrepeatLR_classA_rpt"/>
</dbReference>
<dbReference type="KEGG" id="sasa:106568915"/>